<evidence type="ECO:0000256" key="2">
    <source>
        <dbReference type="ARBA" id="ARBA00023015"/>
    </source>
</evidence>
<evidence type="ECO:0000256" key="3">
    <source>
        <dbReference type="ARBA" id="ARBA00023125"/>
    </source>
</evidence>
<dbReference type="PRINTS" id="PR00038">
    <property type="entry name" value="HTHLUXR"/>
</dbReference>
<dbReference type="SMART" id="SM00448">
    <property type="entry name" value="REC"/>
    <property type="match status" value="1"/>
</dbReference>
<evidence type="ECO:0000256" key="4">
    <source>
        <dbReference type="ARBA" id="ARBA00023163"/>
    </source>
</evidence>
<dbReference type="SUPFAM" id="SSF52172">
    <property type="entry name" value="CheY-like"/>
    <property type="match status" value="1"/>
</dbReference>
<feature type="domain" description="Response regulatory" evidence="7">
    <location>
        <begin position="19"/>
        <end position="152"/>
    </location>
</feature>
<accession>A0A364V9E6</accession>
<dbReference type="PANTHER" id="PTHR43214">
    <property type="entry name" value="TWO-COMPONENT RESPONSE REGULATOR"/>
    <property type="match status" value="1"/>
</dbReference>
<evidence type="ECO:0000313" key="8">
    <source>
        <dbReference type="EMBL" id="RAV33265.1"/>
    </source>
</evidence>
<evidence type="ECO:0000256" key="5">
    <source>
        <dbReference type="PROSITE-ProRule" id="PRU00169"/>
    </source>
</evidence>
<dbReference type="Pfam" id="PF00196">
    <property type="entry name" value="GerE"/>
    <property type="match status" value="1"/>
</dbReference>
<dbReference type="RefSeq" id="WP_112770214.1">
    <property type="nucleotide sequence ID" value="NZ_CP063191.1"/>
</dbReference>
<dbReference type="GO" id="GO:0000160">
    <property type="term" value="P:phosphorelay signal transduction system"/>
    <property type="evidence" value="ECO:0007669"/>
    <property type="project" value="InterPro"/>
</dbReference>
<dbReference type="PROSITE" id="PS50110">
    <property type="entry name" value="RESPONSE_REGULATORY"/>
    <property type="match status" value="1"/>
</dbReference>
<dbReference type="Gene3D" id="3.40.50.2300">
    <property type="match status" value="1"/>
</dbReference>
<keyword evidence="4" id="KW-0804">Transcription</keyword>
<dbReference type="InterPro" id="IPR011006">
    <property type="entry name" value="CheY-like_superfamily"/>
</dbReference>
<dbReference type="PROSITE" id="PS00622">
    <property type="entry name" value="HTH_LUXR_1"/>
    <property type="match status" value="1"/>
</dbReference>
<dbReference type="OrthoDB" id="9808843at2"/>
<comment type="caution">
    <text evidence="8">The sequence shown here is derived from an EMBL/GenBank/DDBJ whole genome shotgun (WGS) entry which is preliminary data.</text>
</comment>
<keyword evidence="1 5" id="KW-0597">Phosphoprotein</keyword>
<dbReference type="SMART" id="SM00421">
    <property type="entry name" value="HTH_LUXR"/>
    <property type="match status" value="1"/>
</dbReference>
<dbReference type="Proteomes" id="UP000251047">
    <property type="component" value="Unassembled WGS sequence"/>
</dbReference>
<evidence type="ECO:0000256" key="1">
    <source>
        <dbReference type="ARBA" id="ARBA00022553"/>
    </source>
</evidence>
<evidence type="ECO:0000259" key="6">
    <source>
        <dbReference type="PROSITE" id="PS50043"/>
    </source>
</evidence>
<dbReference type="InterPro" id="IPR058245">
    <property type="entry name" value="NreC/VraR/RcsB-like_REC"/>
</dbReference>
<dbReference type="InterPro" id="IPR000792">
    <property type="entry name" value="Tscrpt_reg_LuxR_C"/>
</dbReference>
<keyword evidence="2" id="KW-0805">Transcription regulation</keyword>
<dbReference type="SUPFAM" id="SSF46894">
    <property type="entry name" value="C-terminal effector domain of the bipartite response regulators"/>
    <property type="match status" value="1"/>
</dbReference>
<reference evidence="8 9" key="1">
    <citation type="journal article" date="2018" name="Syst. Appl. Microbiol.">
        <title>Corynebacterium heidelbergense sp. nov., isolated from the preen glands of Egyptian geese (Alopochen aegyptiacus).</title>
        <authorList>
            <person name="Braun M.S."/>
            <person name="Wang E."/>
            <person name="Zimmermann S."/>
            <person name="Wink M."/>
        </authorList>
    </citation>
    <scope>NUCLEOTIDE SEQUENCE [LARGE SCALE GENOMIC DNA]</scope>
    <source>
        <strain evidence="8 9">DSM 104638</strain>
    </source>
</reference>
<dbReference type="EMBL" id="PHQP01000097">
    <property type="protein sequence ID" value="RAV33265.1"/>
    <property type="molecule type" value="Genomic_DNA"/>
</dbReference>
<dbReference type="PROSITE" id="PS50043">
    <property type="entry name" value="HTH_LUXR_2"/>
    <property type="match status" value="1"/>
</dbReference>
<dbReference type="GO" id="GO:0006355">
    <property type="term" value="P:regulation of DNA-templated transcription"/>
    <property type="evidence" value="ECO:0007669"/>
    <property type="project" value="InterPro"/>
</dbReference>
<protein>
    <submittedName>
        <fullName evidence="8">DNA-binding response regulator</fullName>
    </submittedName>
</protein>
<sequence>MVSNSAAAQPARGGGGVINVLIADDHPVVRAGLQAVLTSVPGSEDIRVVGLVESPEEAVRQVTRLAESSERVDVVLMDLRFGQSPSNAAGAGAGGVQATQRLRALANPPQVLVVTNYSSDGEVVGAVSAGAVGYLLKDCPPEDLVAGIHKAARGEAVMSQQVMGKLMGRLNNPAEALTPREMDVLRLVGDGRSNREIARTLVLTEATIKSHLGHIFTKLGVSNRTGAVATAREKGIL</sequence>
<dbReference type="CDD" id="cd17535">
    <property type="entry name" value="REC_NarL-like"/>
    <property type="match status" value="1"/>
</dbReference>
<dbReference type="CDD" id="cd06170">
    <property type="entry name" value="LuxR_C_like"/>
    <property type="match status" value="1"/>
</dbReference>
<dbReference type="PANTHER" id="PTHR43214:SF24">
    <property type="entry name" value="TRANSCRIPTIONAL REGULATORY PROTEIN NARL-RELATED"/>
    <property type="match status" value="1"/>
</dbReference>
<feature type="modified residue" description="4-aspartylphosphate" evidence="5">
    <location>
        <position position="78"/>
    </location>
</feature>
<dbReference type="InterPro" id="IPR016032">
    <property type="entry name" value="Sig_transdc_resp-reg_C-effctor"/>
</dbReference>
<dbReference type="Pfam" id="PF00072">
    <property type="entry name" value="Response_reg"/>
    <property type="match status" value="1"/>
</dbReference>
<evidence type="ECO:0000259" key="7">
    <source>
        <dbReference type="PROSITE" id="PS50110"/>
    </source>
</evidence>
<dbReference type="GO" id="GO:0003677">
    <property type="term" value="F:DNA binding"/>
    <property type="evidence" value="ECO:0007669"/>
    <property type="project" value="UniProtKB-KW"/>
</dbReference>
<keyword evidence="3 8" id="KW-0238">DNA-binding</keyword>
<dbReference type="InterPro" id="IPR039420">
    <property type="entry name" value="WalR-like"/>
</dbReference>
<gene>
    <name evidence="8" type="ORF">CWC39_09400</name>
</gene>
<dbReference type="AlphaFoldDB" id="A0A364V9E6"/>
<dbReference type="InterPro" id="IPR001789">
    <property type="entry name" value="Sig_transdc_resp-reg_receiver"/>
</dbReference>
<feature type="domain" description="HTH luxR-type" evidence="6">
    <location>
        <begin position="170"/>
        <end position="235"/>
    </location>
</feature>
<proteinExistence type="predicted"/>
<organism evidence="8 9">
    <name type="scientific">Corynebacterium heidelbergense</name>
    <dbReference type="NCBI Taxonomy" id="2055947"/>
    <lineage>
        <taxon>Bacteria</taxon>
        <taxon>Bacillati</taxon>
        <taxon>Actinomycetota</taxon>
        <taxon>Actinomycetes</taxon>
        <taxon>Mycobacteriales</taxon>
        <taxon>Corynebacteriaceae</taxon>
        <taxon>Corynebacterium</taxon>
    </lineage>
</organism>
<evidence type="ECO:0000313" key="9">
    <source>
        <dbReference type="Proteomes" id="UP000251047"/>
    </source>
</evidence>
<name>A0A364V9E6_9CORY</name>